<evidence type="ECO:0000313" key="3">
    <source>
        <dbReference type="EMBL" id="RRR66818.1"/>
    </source>
</evidence>
<gene>
    <name evidence="3" type="ORF">EI684_20115</name>
</gene>
<dbReference type="PANTHER" id="PTHR34580">
    <property type="match status" value="1"/>
</dbReference>
<dbReference type="Pfam" id="PF13280">
    <property type="entry name" value="WYL"/>
    <property type="match status" value="1"/>
</dbReference>
<accession>A0A426TSA1</accession>
<name>A0A426TSA1_9CHLR</name>
<feature type="region of interest" description="Disordered" evidence="1">
    <location>
        <begin position="409"/>
        <end position="433"/>
    </location>
</feature>
<evidence type="ECO:0000256" key="1">
    <source>
        <dbReference type="SAM" id="MobiDB-lite"/>
    </source>
</evidence>
<dbReference type="PROSITE" id="PS52050">
    <property type="entry name" value="WYL"/>
    <property type="match status" value="1"/>
</dbReference>
<sequence>MQTWALLLAQTPPTLQRLIAATQRISLPRGCSAAERLARLRAALCRRAAVQRLYFLLTPEEQAAVQALRALRGGLDAPTLTLRLGPLRALSALAADREPRSLSERLLLLGWLLPRPTLRQRPPRYLVPAELRRWLPTPLPLPPTTLPPLVVSPNAQPAAGAEPLAPLAVSAHPAHGREDVPSSKMRRGQDALAPRFAPYPNAEELPLQVAAQVPAVWATTALLVAAALHPLPLQSAGHPTASALRLLVPRLAPLAPPQAEALVVWLLPLLGDLGLFGATGTAALPSPTAGRFLAQTPAQRRHLLTDAWLRAPRPDPWFAALRVNRRGLDWPALRRRLLAWATALPPYLPQDPRQNYALLAAALGPLADADTHGFSASPRRAPWLPHRAVDVWAAAWHGPLHWLGATAQAQSVATPQPDAQAEHGDAASPSASEWRFLPAGNGEDKDVAFTIAVDDDVDDADQLTLAPFVAFLARERATTSYQLTPKTLALGRSRGHDAAPLLALLRQHCAALPARLAQLFAPTGDLQLLTATLLLSDRPADLRLALRRRAVRQTIQTQLAPGVALVKPAAVTALCHALARDGRAVVAPPPPAPEPTLLALRPDEVATLLVAAHFYQTHAPRGAPLGPPSDLIARLRASLPPDLLARSDAALAALGSAAPWPQASDAAAVTPPESAGLAEQVEAHTPPTIASLLSQLHTAIRRRQVVALCYQGAQAASARQRTVRPLRIERHARWWYLHAYCLSAQAERCFRLDRVQSLQTTTTAAPSRRPPGPRTRPVVPPRPHKPRRAAQGFFSTPPDPAPGHPLVRIWLSDE</sequence>
<dbReference type="Proteomes" id="UP000280307">
    <property type="component" value="Unassembled WGS sequence"/>
</dbReference>
<comment type="caution">
    <text evidence="3">The sequence shown here is derived from an EMBL/GenBank/DDBJ whole genome shotgun (WGS) entry which is preliminary data.</text>
</comment>
<dbReference type="AlphaFoldDB" id="A0A426TSA1"/>
<protein>
    <submittedName>
        <fullName evidence="3">WYL domain-containing protein</fullName>
    </submittedName>
</protein>
<evidence type="ECO:0000259" key="2">
    <source>
        <dbReference type="Pfam" id="PF13280"/>
    </source>
</evidence>
<feature type="domain" description="WYL" evidence="2">
    <location>
        <begin position="692"/>
        <end position="759"/>
    </location>
</feature>
<proteinExistence type="predicted"/>
<organism evidence="3 4">
    <name type="scientific">Candidatus Viridilinea halotolerans</name>
    <dbReference type="NCBI Taxonomy" id="2491704"/>
    <lineage>
        <taxon>Bacteria</taxon>
        <taxon>Bacillati</taxon>
        <taxon>Chloroflexota</taxon>
        <taxon>Chloroflexia</taxon>
        <taxon>Chloroflexales</taxon>
        <taxon>Chloroflexineae</taxon>
        <taxon>Oscillochloridaceae</taxon>
        <taxon>Candidatus Viridilinea</taxon>
    </lineage>
</organism>
<dbReference type="EMBL" id="RSAS01000828">
    <property type="protein sequence ID" value="RRR66818.1"/>
    <property type="molecule type" value="Genomic_DNA"/>
</dbReference>
<feature type="compositionally biased region" description="Pro residues" evidence="1">
    <location>
        <begin position="768"/>
        <end position="781"/>
    </location>
</feature>
<reference evidence="3 4" key="1">
    <citation type="submission" date="2018-12" db="EMBL/GenBank/DDBJ databases">
        <title>Genome Sequence of Candidatus Viridilinea halotolerans isolated from saline sulfide-rich spring.</title>
        <authorList>
            <person name="Grouzdev D.S."/>
            <person name="Burganskaya E.I."/>
            <person name="Krutkina M.S."/>
            <person name="Sukhacheva M.V."/>
            <person name="Gorlenko V.M."/>
        </authorList>
    </citation>
    <scope>NUCLEOTIDE SEQUENCE [LARGE SCALE GENOMIC DNA]</scope>
    <source>
        <strain evidence="3">Chok-6</strain>
    </source>
</reference>
<dbReference type="PANTHER" id="PTHR34580:SF3">
    <property type="entry name" value="PROTEIN PAFB"/>
    <property type="match status" value="1"/>
</dbReference>
<dbReference type="InterPro" id="IPR051534">
    <property type="entry name" value="CBASS_pafABC_assoc_protein"/>
</dbReference>
<feature type="region of interest" description="Disordered" evidence="1">
    <location>
        <begin position="760"/>
        <end position="805"/>
    </location>
</feature>
<dbReference type="InterPro" id="IPR026881">
    <property type="entry name" value="WYL_dom"/>
</dbReference>
<evidence type="ECO:0000313" key="4">
    <source>
        <dbReference type="Proteomes" id="UP000280307"/>
    </source>
</evidence>